<dbReference type="InterPro" id="IPR017941">
    <property type="entry name" value="Rieske_2Fe-2S"/>
</dbReference>
<dbReference type="PANTHER" id="PTHR10134">
    <property type="entry name" value="CYTOCHROME B-C1 COMPLEX SUBUNIT RIESKE, MITOCHONDRIAL"/>
    <property type="match status" value="1"/>
</dbReference>
<name>A0A6P0HI89_9ACTN</name>
<dbReference type="Proteomes" id="UP000468687">
    <property type="component" value="Unassembled WGS sequence"/>
</dbReference>
<keyword evidence="3" id="KW-0001">2Fe-2S</keyword>
<dbReference type="PROSITE" id="PS51318">
    <property type="entry name" value="TAT"/>
    <property type="match status" value="1"/>
</dbReference>
<protein>
    <recommendedName>
        <fullName evidence="2">Cytochrome bc1 complex Rieske iron-sulfur subunit</fullName>
    </recommendedName>
    <alternativeName>
        <fullName evidence="8">Cytochrome bc1 reductase complex subunit QcrA</fullName>
    </alternativeName>
</protein>
<dbReference type="InterPro" id="IPR006311">
    <property type="entry name" value="TAT_signal"/>
</dbReference>
<evidence type="ECO:0000256" key="7">
    <source>
        <dbReference type="ARBA" id="ARBA00023157"/>
    </source>
</evidence>
<organism evidence="10 11">
    <name type="scientific">Nocardioides zeae</name>
    <dbReference type="NCBI Taxonomy" id="1457234"/>
    <lineage>
        <taxon>Bacteria</taxon>
        <taxon>Bacillati</taxon>
        <taxon>Actinomycetota</taxon>
        <taxon>Actinomycetes</taxon>
        <taxon>Propionibacteriales</taxon>
        <taxon>Nocardioidaceae</taxon>
        <taxon>Nocardioides</taxon>
    </lineage>
</organism>
<dbReference type="RefSeq" id="WP_163771872.1">
    <property type="nucleotide sequence ID" value="NZ_JAAGXA010000005.1"/>
</dbReference>
<dbReference type="InterPro" id="IPR014349">
    <property type="entry name" value="Rieske_Fe-S_prot"/>
</dbReference>
<dbReference type="FunFam" id="2.102.10.10:FF:000016">
    <property type="entry name" value="Nitrite reductase/ring-hydroxylating ferredoxin subunit"/>
    <property type="match status" value="1"/>
</dbReference>
<evidence type="ECO:0000256" key="2">
    <source>
        <dbReference type="ARBA" id="ARBA00015816"/>
    </source>
</evidence>
<dbReference type="GO" id="GO:0004497">
    <property type="term" value="F:monooxygenase activity"/>
    <property type="evidence" value="ECO:0007669"/>
    <property type="project" value="UniProtKB-ARBA"/>
</dbReference>
<keyword evidence="11" id="KW-1185">Reference proteome</keyword>
<proteinExistence type="predicted"/>
<evidence type="ECO:0000313" key="11">
    <source>
        <dbReference type="Proteomes" id="UP000468687"/>
    </source>
</evidence>
<keyword evidence="6" id="KW-0411">Iron-sulfur</keyword>
<dbReference type="GO" id="GO:0051537">
    <property type="term" value="F:2 iron, 2 sulfur cluster binding"/>
    <property type="evidence" value="ECO:0007669"/>
    <property type="project" value="UniProtKB-KW"/>
</dbReference>
<evidence type="ECO:0000259" key="9">
    <source>
        <dbReference type="PROSITE" id="PS51296"/>
    </source>
</evidence>
<evidence type="ECO:0000313" key="10">
    <source>
        <dbReference type="EMBL" id="NEN78321.1"/>
    </source>
</evidence>
<evidence type="ECO:0000256" key="3">
    <source>
        <dbReference type="ARBA" id="ARBA00022714"/>
    </source>
</evidence>
<evidence type="ECO:0000256" key="4">
    <source>
        <dbReference type="ARBA" id="ARBA00022723"/>
    </source>
</evidence>
<evidence type="ECO:0000256" key="8">
    <source>
        <dbReference type="ARBA" id="ARBA00029586"/>
    </source>
</evidence>
<dbReference type="Pfam" id="PF00355">
    <property type="entry name" value="Rieske"/>
    <property type="match status" value="1"/>
</dbReference>
<dbReference type="SUPFAM" id="SSF50022">
    <property type="entry name" value="ISP domain"/>
    <property type="match status" value="1"/>
</dbReference>
<keyword evidence="7" id="KW-1015">Disulfide bond</keyword>
<evidence type="ECO:0000256" key="5">
    <source>
        <dbReference type="ARBA" id="ARBA00023004"/>
    </source>
</evidence>
<comment type="function">
    <text evidence="1">Iron-sulfur subunit of the cytochrome bc1 complex, an essential component of the respiratory electron transport chain required for ATP synthesis. The bc1 complex catalyzes the oxidation of menaquinol and the reduction of cytochrome c in the respiratory chain. The bc1 complex operates through a Q-cycle mechanism that couples electron transfer to generation of the proton gradient that drives ATP synthesis.</text>
</comment>
<keyword evidence="5" id="KW-0408">Iron</keyword>
<accession>A0A6P0HI89</accession>
<evidence type="ECO:0000256" key="1">
    <source>
        <dbReference type="ARBA" id="ARBA00002494"/>
    </source>
</evidence>
<dbReference type="GO" id="GO:0046872">
    <property type="term" value="F:metal ion binding"/>
    <property type="evidence" value="ECO:0007669"/>
    <property type="project" value="UniProtKB-KW"/>
</dbReference>
<comment type="caution">
    <text evidence="10">The sequence shown here is derived from an EMBL/GenBank/DDBJ whole genome shotgun (WGS) entry which is preliminary data.</text>
</comment>
<feature type="domain" description="Rieske" evidence="9">
    <location>
        <begin position="52"/>
        <end position="144"/>
    </location>
</feature>
<reference evidence="10 11" key="1">
    <citation type="journal article" date="2014" name="Int. J. Syst. Evol. Microbiol.">
        <title>Nocardioides zeae sp. nov., isolated from the stem of Zea mays.</title>
        <authorList>
            <person name="Glaeser S.P."/>
            <person name="McInroy J.A."/>
            <person name="Busse H.J."/>
            <person name="Kampfer P."/>
        </authorList>
    </citation>
    <scope>NUCLEOTIDE SEQUENCE [LARGE SCALE GENOMIC DNA]</scope>
    <source>
        <strain evidence="10 11">JCM 30728</strain>
    </source>
</reference>
<dbReference type="InterPro" id="IPR036922">
    <property type="entry name" value="Rieske_2Fe-2S_sf"/>
</dbReference>
<dbReference type="PROSITE" id="PS51296">
    <property type="entry name" value="RIESKE"/>
    <property type="match status" value="1"/>
</dbReference>
<dbReference type="EMBL" id="JAAGXA010000005">
    <property type="protein sequence ID" value="NEN78321.1"/>
    <property type="molecule type" value="Genomic_DNA"/>
</dbReference>
<dbReference type="GO" id="GO:0016705">
    <property type="term" value="F:oxidoreductase activity, acting on paired donors, with incorporation or reduction of molecular oxygen"/>
    <property type="evidence" value="ECO:0007669"/>
    <property type="project" value="UniProtKB-ARBA"/>
</dbReference>
<keyword evidence="4" id="KW-0479">Metal-binding</keyword>
<evidence type="ECO:0000256" key="6">
    <source>
        <dbReference type="ARBA" id="ARBA00023014"/>
    </source>
</evidence>
<dbReference type="CDD" id="cd03467">
    <property type="entry name" value="Rieske"/>
    <property type="match status" value="1"/>
</dbReference>
<dbReference type="AlphaFoldDB" id="A0A6P0HI89"/>
<sequence length="145" mass="14245">MTAAGRGSDRRGIDRRGLVRAGAGLAGAAAVTPAVAACGGEEVSAPSGSPGDVLVATADVPVGGGVVLDGQEVVVTQPTAGEFKAFSSTCTHRSCQVTRVEEGSIVCLCHNSLFSVADGSVQEGPADEPLPSVAVDVAGDDVVLA</sequence>
<gene>
    <name evidence="10" type="ORF">G3T38_08525</name>
</gene>
<dbReference type="Gene3D" id="2.102.10.10">
    <property type="entry name" value="Rieske [2Fe-2S] iron-sulphur domain"/>
    <property type="match status" value="1"/>
</dbReference>